<dbReference type="Gene3D" id="1.20.144.10">
    <property type="entry name" value="Phosphatidic acid phosphatase type 2/haloperoxidase"/>
    <property type="match status" value="1"/>
</dbReference>
<comment type="caution">
    <text evidence="2">The sequence shown here is derived from an EMBL/GenBank/DDBJ whole genome shotgun (WGS) entry which is preliminary data.</text>
</comment>
<feature type="transmembrane region" description="Helical" evidence="1">
    <location>
        <begin position="41"/>
        <end position="63"/>
    </location>
</feature>
<accession>A0ABX2AIJ6</accession>
<keyword evidence="1" id="KW-0472">Membrane</keyword>
<feature type="transmembrane region" description="Helical" evidence="1">
    <location>
        <begin position="107"/>
        <end position="130"/>
    </location>
</feature>
<keyword evidence="1" id="KW-1133">Transmembrane helix</keyword>
<evidence type="ECO:0008006" key="4">
    <source>
        <dbReference type="Google" id="ProtNLM"/>
    </source>
</evidence>
<dbReference type="SUPFAM" id="SSF48317">
    <property type="entry name" value="Acid phosphatase/Vanadium-dependent haloperoxidase"/>
    <property type="match status" value="1"/>
</dbReference>
<evidence type="ECO:0000313" key="2">
    <source>
        <dbReference type="EMBL" id="NPD90863.1"/>
    </source>
</evidence>
<keyword evidence="3" id="KW-1185">Reference proteome</keyword>
<feature type="transmembrane region" description="Helical" evidence="1">
    <location>
        <begin position="159"/>
        <end position="179"/>
    </location>
</feature>
<gene>
    <name evidence="2" type="ORF">HPS56_00555</name>
</gene>
<feature type="transmembrane region" description="Helical" evidence="1">
    <location>
        <begin position="186"/>
        <end position="204"/>
    </location>
</feature>
<feature type="transmembrane region" description="Helical" evidence="1">
    <location>
        <begin position="84"/>
        <end position="101"/>
    </location>
</feature>
<evidence type="ECO:0000256" key="1">
    <source>
        <dbReference type="SAM" id="Phobius"/>
    </source>
</evidence>
<organism evidence="2 3">
    <name type="scientific">Xylanibacter muris</name>
    <dbReference type="NCBI Taxonomy" id="2736290"/>
    <lineage>
        <taxon>Bacteria</taxon>
        <taxon>Pseudomonadati</taxon>
        <taxon>Bacteroidota</taxon>
        <taxon>Bacteroidia</taxon>
        <taxon>Bacteroidales</taxon>
        <taxon>Prevotellaceae</taxon>
        <taxon>Xylanibacter</taxon>
    </lineage>
</organism>
<evidence type="ECO:0000313" key="3">
    <source>
        <dbReference type="Proteomes" id="UP000714420"/>
    </source>
</evidence>
<feature type="transmembrane region" description="Helical" evidence="1">
    <location>
        <begin position="12"/>
        <end position="35"/>
    </location>
</feature>
<dbReference type="InterPro" id="IPR036938">
    <property type="entry name" value="PAP2/HPO_sf"/>
</dbReference>
<proteinExistence type="predicted"/>
<dbReference type="RefSeq" id="WP_172272240.1">
    <property type="nucleotide sequence ID" value="NZ_CASGMU010000001.1"/>
</dbReference>
<keyword evidence="1" id="KW-0812">Transmembrane</keyword>
<reference evidence="2 3" key="1">
    <citation type="submission" date="2020-05" db="EMBL/GenBank/DDBJ databases">
        <title>Distinct polysaccharide utilization as determinants for interspecies competition between intestinal Prevotella spp.</title>
        <authorList>
            <person name="Galvez E.J.C."/>
            <person name="Iljazovic A."/>
            <person name="Strowig T."/>
        </authorList>
    </citation>
    <scope>NUCLEOTIDE SEQUENCE [LARGE SCALE GENOMIC DNA]</scope>
    <source>
        <strain evidence="2 3">PMUR</strain>
    </source>
</reference>
<dbReference type="Proteomes" id="UP000714420">
    <property type="component" value="Unassembled WGS sequence"/>
</dbReference>
<dbReference type="EMBL" id="JABKKF010000001">
    <property type="protein sequence ID" value="NPD90863.1"/>
    <property type="molecule type" value="Genomic_DNA"/>
</dbReference>
<name>A0ABX2AIJ6_9BACT</name>
<protein>
    <recommendedName>
        <fullName evidence="4">Phosphatase PAP2 family protein</fullName>
    </recommendedName>
</protein>
<sequence length="205" mass="23216">MGLRNIIWVAKIISGIFTPFYLPILGLTTLFFLSYLSMLPFTYKIFVLTIVYLFTILIPTFLIRLYRRHQGWTRIELGQKERRMVPYVISITCYITCIYFMESLHIPHFIGSILIAALLVQIICAVINAWWKISTHTAAVGGTGGALIAFAEIFDFNPLWWLCIIFLLAGILGTSRMILRQHSLSQVVVGFCIGFSVSAAGILLM</sequence>
<feature type="transmembrane region" description="Helical" evidence="1">
    <location>
        <begin position="137"/>
        <end position="153"/>
    </location>
</feature>